<gene>
    <name evidence="1" type="ORF">ENR15_22945</name>
</gene>
<sequence>MSNNLDQLQPANPREVGLYKPYYQGQRQAILPRAISLYRQGNLEGERKIEGGQNIPFVATWQVSLLPTDQTRCRVQFDNNPELNYEITLSNVDFINFLIDAIAYYKRHHTVDFSKGFYRKLLRMDD</sequence>
<accession>A0A7C3VW98</accession>
<protein>
    <submittedName>
        <fullName evidence="1">Uncharacterized protein</fullName>
    </submittedName>
</protein>
<dbReference type="EMBL" id="DSPX01000233">
    <property type="protein sequence ID" value="HGG03415.1"/>
    <property type="molecule type" value="Genomic_DNA"/>
</dbReference>
<evidence type="ECO:0000313" key="1">
    <source>
        <dbReference type="EMBL" id="HGG03415.1"/>
    </source>
</evidence>
<dbReference type="NCBIfam" id="NF045587">
    <property type="entry name" value="T4P_biogen_EbsA"/>
    <property type="match status" value="1"/>
</dbReference>
<organism evidence="1">
    <name type="scientific">Planktothricoides sp. SpSt-374</name>
    <dbReference type="NCBI Taxonomy" id="2282167"/>
    <lineage>
        <taxon>Bacteria</taxon>
        <taxon>Bacillati</taxon>
        <taxon>Cyanobacteriota</taxon>
        <taxon>Cyanophyceae</taxon>
        <taxon>Oscillatoriophycideae</taxon>
        <taxon>Oscillatoriales</taxon>
        <taxon>Oscillatoriaceae</taxon>
        <taxon>Planktothricoides</taxon>
    </lineage>
</organism>
<reference evidence="1" key="1">
    <citation type="journal article" date="2020" name="mSystems">
        <title>Genome- and Community-Level Interaction Insights into Carbon Utilization and Element Cycling Functions of Hydrothermarchaeota in Hydrothermal Sediment.</title>
        <authorList>
            <person name="Zhou Z."/>
            <person name="Liu Y."/>
            <person name="Xu W."/>
            <person name="Pan J."/>
            <person name="Luo Z.H."/>
            <person name="Li M."/>
        </authorList>
    </citation>
    <scope>NUCLEOTIDE SEQUENCE [LARGE SCALE GENOMIC DNA]</scope>
    <source>
        <strain evidence="1">SpSt-374</strain>
    </source>
</reference>
<name>A0A7C3VW98_9CYAN</name>
<dbReference type="InterPro" id="IPR054652">
    <property type="entry name" value="T4P_EbsA-like"/>
</dbReference>
<dbReference type="AlphaFoldDB" id="A0A7C3VW98"/>
<comment type="caution">
    <text evidence="1">The sequence shown here is derived from an EMBL/GenBank/DDBJ whole genome shotgun (WGS) entry which is preliminary data.</text>
</comment>
<proteinExistence type="predicted"/>